<feature type="region of interest" description="Disordered" evidence="1">
    <location>
        <begin position="1"/>
        <end position="220"/>
    </location>
</feature>
<feature type="compositionally biased region" description="Polar residues" evidence="1">
    <location>
        <begin position="1633"/>
        <end position="1660"/>
    </location>
</feature>
<dbReference type="Gene3D" id="1.10.10.60">
    <property type="entry name" value="Homeodomain-like"/>
    <property type="match status" value="1"/>
</dbReference>
<dbReference type="GO" id="GO:0001156">
    <property type="term" value="F:TFIIIC-class transcription factor complex binding"/>
    <property type="evidence" value="ECO:0007669"/>
    <property type="project" value="TreeGrafter"/>
</dbReference>
<feature type="compositionally biased region" description="Basic and acidic residues" evidence="1">
    <location>
        <begin position="1285"/>
        <end position="1296"/>
    </location>
</feature>
<feature type="compositionally biased region" description="Polar residues" evidence="1">
    <location>
        <begin position="1200"/>
        <end position="1210"/>
    </location>
</feature>
<dbReference type="GO" id="GO:0000126">
    <property type="term" value="C:transcription factor TFIIIB complex"/>
    <property type="evidence" value="ECO:0007669"/>
    <property type="project" value="TreeGrafter"/>
</dbReference>
<dbReference type="GO" id="GO:0070898">
    <property type="term" value="P:RNA polymerase III preinitiation complex assembly"/>
    <property type="evidence" value="ECO:0007669"/>
    <property type="project" value="TreeGrafter"/>
</dbReference>
<dbReference type="InParanoid" id="A0A6P7J9W5"/>
<dbReference type="SMART" id="SM00717">
    <property type="entry name" value="SANT"/>
    <property type="match status" value="1"/>
</dbReference>
<feature type="compositionally biased region" description="Acidic residues" evidence="1">
    <location>
        <begin position="354"/>
        <end position="363"/>
    </location>
</feature>
<dbReference type="PANTHER" id="PTHR22929:SF0">
    <property type="entry name" value="TRANSCRIPTION FACTOR TFIIIB COMPONENT B'' HOMOLOG"/>
    <property type="match status" value="1"/>
</dbReference>
<feature type="compositionally biased region" description="Basic and acidic residues" evidence="1">
    <location>
        <begin position="1592"/>
        <end position="1605"/>
    </location>
</feature>
<evidence type="ECO:0000313" key="3">
    <source>
        <dbReference type="Proteomes" id="UP000515145"/>
    </source>
</evidence>
<feature type="compositionally biased region" description="Basic and acidic residues" evidence="1">
    <location>
        <begin position="1475"/>
        <end position="1486"/>
    </location>
</feature>
<dbReference type="RefSeq" id="XP_028272936.1">
    <property type="nucleotide sequence ID" value="XM_028417135.1"/>
</dbReference>
<dbReference type="GeneID" id="114443266"/>
<feature type="region of interest" description="Disordered" evidence="1">
    <location>
        <begin position="391"/>
        <end position="410"/>
    </location>
</feature>
<dbReference type="InterPro" id="IPR009057">
    <property type="entry name" value="Homeodomain-like_sf"/>
</dbReference>
<feature type="region of interest" description="Disordered" evidence="1">
    <location>
        <begin position="1152"/>
        <end position="1759"/>
    </location>
</feature>
<feature type="compositionally biased region" description="Basic residues" evidence="1">
    <location>
        <begin position="515"/>
        <end position="526"/>
    </location>
</feature>
<sequence>MFRRSRFSVRPNVGTAGRAAAAAPPETPSASQESSETPKDASESINAAPVTDNKSDVTPSEKALAGDGNDNTSAAVQRRKRFSIKPKVAPGRTSNPSRTPKSPLKAVSEKHLETSGSDVDKPTTSRQPGPTPAPQGLQSPRRRRLSGDASKQLTMHPKPNSTSSESSGASALTPAGDSVEQTQQSAESSKQLENISSSQVKQILPRAPDKVPPSLPDKEAIEISEKAKTLVSSKNLVSLTPSAMSLSRLLNDPSDLQRLVKAQKLRELLRQERQKEMKRKKAKGRPKEYTLDPTKMTMRDLIHYLPTSNPMPSSLEESAQENETVVPPSPVRAESPERAQEPEDPPNTAATRENEDEEEEQDEALMVPQVKVAEDGSLIIDEESLTVEVQRAKGPNPAHDRDPIFERGSTTTYSSFRKGTYSKPWSSEETDMFFLAISMVGTDFSMICQLFPHRARSEIKNKFKKEERENTWRIDKAFRERRKLDIEFFSKLLEKILEVQKNRKKLKSLTDKNSTKKRQRKAKGKKKLSDVEEEDDEDENQAPDLEKKGEKEEEDPAAAPKKKRKRKDKNEALTKEPNEKKKKTSETGNDQGEASIPEDSDAVLPADHTDPDMSEKTQNETTAKDAVIKPAKLSRGRAPKPLVPLGRKWGKKTAPAAKAQDADNKEESVGDGASKERENEDATQKKSVSDDDEEEEEDATVKPPKPTRYGRVPKPTNSLTYPAKEDASASASDSTSASGSEAKPKPKCTAKRGGTSKQQPAPVSKKPKLVTLRASQSESSDGEEQQYACSSDSTLFGPASLHTSQPVSDVDYSVVELDILASMPDVLGISQDALCPDSTCEQAQCETGTADPCEHQLDLLVDVIDLLSSEHTEVSEDESYNEAARTLLTIGNLAHLSQSAENQMAMQDHITGIQWGVNETSQLEDGISSKSAAQEESTPPPVAADQDVTHTSECVAAVELQGRISESRDNIKTSEQETDCDPKPAVESSSPQAKRGRMSKVKPKPNIGQSSRAAQLKPAPELSTVSTVPSQDHETIPAAGQATPKIPDCDTALVKDAIFCTEMKLTEEPTDSQEIFADQVEKGAAGQATPKIPDCDTALVKDDIFCTEMKLREEPTDSQEIFADQVEKGTAMLDSQNSSEIHSHCFSESQFELKGGQTTRDTNAEPTDEKSHFELVEPGFNIPTPSESAVLKLEHATRTDPFQESGNKPSSCVLPAEDPLIHQKKESEVTTGFQSRRSRFQKVKPKPNLPQASRTAECEPKEPEEKGLTLDPNIHQNEPHAASKPAEEPSVLKEEAACVGPVHEVDADAASVHGTSENQNFPEVQFAGASESSCKNMVTTDSAATESQAESNVDSAPVQENSSPVAALVTPVEELPLSQEGEVSFVSQVRRGRAQKMKPKPNLQQTSRTVRSKPQTTKDSTPDPQNPQQAKVEEEISTNQEKKTHVECVDQPVSDKSDQNVPEDQFESGSKRVTKKEELVVKDSKTKPCSPQSCGSASTPESTNSAKAERDKKQTPPEKPSQIKRTGPVPVPLAVPTLPYTSELPSTSEENTDVECGVVSSSEGSDPTLPQRRRRLPKVKPNIRSTRTALTKPHDIRTTSKHQPEDSAQTDVKLTLSDELTSQVLRSPVKASPASQADSRESTNSNNQPSGHPDVQSSKIKSVVTAAAISVCSEKDSSAQSADDARSEITDSPKTSKGACRGRFIKPKPNLGGKSRPLKPTQSTAPAESDMDTPVDDKPVPDLKPAIQGPAEEATNQDPSLNVAEVIKPQSQHDCPLTESIQSFPGIFTDMLPEQVPTDPDEPFFILSLTEIPVSSSEEMMDSTAEHLSYLPVTDTSVTPQSSVSRAAGDASLSCVPVPMHTVKNDMTGPDPGSPAEVTVDPCAGSATVEPPKSAETEGNNKTEIPPIKQKITGTGRQAAKLQALTTTARTKQTRKPPAAEETDSTQTDSTQTDSTQTDSTQTDSTQDSEHPDGPHVAQETVAGGKDSDSSAAAKTTQSIRTSGRKRKPKDVPSKHSEINKTAPSSSPLPVKAASKGLKVKTKKAPQLAASVSQTVAPTQPPKKGAQSASTTSQRNLELSFSDPTPSTSQASVSDFVEHSVVDEEEEPTNVSQYFLTDIFTDVEEG</sequence>
<feature type="compositionally biased region" description="Polar residues" evidence="1">
    <location>
        <begin position="1606"/>
        <end position="1625"/>
    </location>
</feature>
<evidence type="ECO:0000256" key="1">
    <source>
        <dbReference type="SAM" id="MobiDB-lite"/>
    </source>
</evidence>
<feature type="compositionally biased region" description="Low complexity" evidence="1">
    <location>
        <begin position="161"/>
        <end position="170"/>
    </location>
</feature>
<feature type="compositionally biased region" description="Polar residues" evidence="1">
    <location>
        <begin position="306"/>
        <end position="323"/>
    </location>
</feature>
<feature type="compositionally biased region" description="Low complexity" evidence="1">
    <location>
        <begin position="1917"/>
        <end position="1931"/>
    </location>
</feature>
<feature type="region of interest" description="Disordered" evidence="1">
    <location>
        <begin position="1862"/>
        <end position="2109"/>
    </location>
</feature>
<feature type="compositionally biased region" description="Acidic residues" evidence="1">
    <location>
        <begin position="531"/>
        <end position="541"/>
    </location>
</feature>
<feature type="compositionally biased region" description="Basic residues" evidence="1">
    <location>
        <begin position="1236"/>
        <end position="1245"/>
    </location>
</feature>
<dbReference type="Pfam" id="PF15963">
    <property type="entry name" value="Myb_DNA-bind_7"/>
    <property type="match status" value="1"/>
</dbReference>
<dbReference type="InterPro" id="IPR039467">
    <property type="entry name" value="TFIIIB_B''_Myb"/>
</dbReference>
<feature type="compositionally biased region" description="Basic and acidic residues" evidence="1">
    <location>
        <begin position="607"/>
        <end position="627"/>
    </location>
</feature>
<feature type="compositionally biased region" description="Polar residues" evidence="1">
    <location>
        <begin position="1487"/>
        <end position="1506"/>
    </location>
</feature>
<feature type="compositionally biased region" description="Polar residues" evidence="1">
    <location>
        <begin position="1152"/>
        <end position="1165"/>
    </location>
</feature>
<feature type="compositionally biased region" description="Low complexity" evidence="1">
    <location>
        <begin position="19"/>
        <end position="35"/>
    </location>
</feature>
<feature type="region of interest" description="Disordered" evidence="1">
    <location>
        <begin position="508"/>
        <end position="791"/>
    </location>
</feature>
<feature type="compositionally biased region" description="Low complexity" evidence="1">
    <location>
        <begin position="1945"/>
        <end position="1966"/>
    </location>
</feature>
<feature type="compositionally biased region" description="Polar residues" evidence="1">
    <location>
        <begin position="1402"/>
        <end position="1429"/>
    </location>
</feature>
<dbReference type="SUPFAM" id="SSF46689">
    <property type="entry name" value="Homeodomain-like"/>
    <property type="match status" value="1"/>
</dbReference>
<feature type="compositionally biased region" description="Basic and acidic residues" evidence="1">
    <location>
        <begin position="107"/>
        <end position="123"/>
    </location>
</feature>
<dbReference type="InterPro" id="IPR001005">
    <property type="entry name" value="SANT/Myb"/>
</dbReference>
<accession>A0A6P7J9W5</accession>
<feature type="compositionally biased region" description="Basic residues" evidence="1">
    <location>
        <begin position="994"/>
        <end position="1003"/>
    </location>
</feature>
<keyword evidence="3" id="KW-1185">Reference proteome</keyword>
<dbReference type="PANTHER" id="PTHR22929">
    <property type="entry name" value="RNA POLYMERASE III TRANSCRIPTION INITIATION FACTOR B"/>
    <property type="match status" value="1"/>
</dbReference>
<feature type="compositionally biased region" description="Basic residues" evidence="1">
    <location>
        <begin position="1390"/>
        <end position="1399"/>
    </location>
</feature>
<feature type="compositionally biased region" description="Basic and acidic residues" evidence="1">
    <location>
        <begin position="2010"/>
        <end position="2019"/>
    </location>
</feature>
<feature type="compositionally biased region" description="Basic and acidic residues" evidence="1">
    <location>
        <begin position="965"/>
        <end position="984"/>
    </location>
</feature>
<dbReference type="Proteomes" id="UP000515145">
    <property type="component" value="Chromosome 12"/>
</dbReference>
<feature type="domain" description="Myb-like" evidence="2">
    <location>
        <begin position="421"/>
        <end position="469"/>
    </location>
</feature>
<feature type="compositionally biased region" description="Basic and acidic residues" evidence="1">
    <location>
        <begin position="1256"/>
        <end position="1268"/>
    </location>
</feature>
<feature type="compositionally biased region" description="Low complexity" evidence="1">
    <location>
        <begin position="728"/>
        <end position="741"/>
    </location>
</feature>
<feature type="compositionally biased region" description="Polar residues" evidence="1">
    <location>
        <begin position="2067"/>
        <end position="2093"/>
    </location>
</feature>
<feature type="compositionally biased region" description="Basic and acidic residues" evidence="1">
    <location>
        <begin position="1219"/>
        <end position="1228"/>
    </location>
</feature>
<protein>
    <submittedName>
        <fullName evidence="4">Transcription factor TFIIIB component B'' homolog isoform X1</fullName>
    </submittedName>
</protein>
<feature type="compositionally biased region" description="Polar residues" evidence="1">
    <location>
        <begin position="1313"/>
        <end position="1322"/>
    </location>
</feature>
<feature type="compositionally biased region" description="Polar residues" evidence="1">
    <location>
        <begin position="923"/>
        <end position="937"/>
    </location>
</feature>
<name>A0A6P7J9W5_9TELE</name>
<dbReference type="OrthoDB" id="272624at2759"/>
<proteinExistence type="predicted"/>
<evidence type="ECO:0000313" key="4">
    <source>
        <dbReference type="RefSeq" id="XP_028272936.1"/>
    </source>
</evidence>
<feature type="compositionally biased region" description="Basic and acidic residues" evidence="1">
    <location>
        <begin position="1507"/>
        <end position="1516"/>
    </location>
</feature>
<feature type="compositionally biased region" description="Basic and acidic residues" evidence="1">
    <location>
        <begin position="1440"/>
        <end position="1458"/>
    </location>
</feature>
<feature type="compositionally biased region" description="Polar residues" evidence="1">
    <location>
        <begin position="1330"/>
        <end position="1364"/>
    </location>
</feature>
<feature type="compositionally biased region" description="Basic and acidic residues" evidence="1">
    <location>
        <begin position="568"/>
        <end position="579"/>
    </location>
</feature>
<reference evidence="4" key="1">
    <citation type="submission" date="2025-08" db="UniProtKB">
        <authorList>
            <consortium name="RefSeq"/>
        </authorList>
    </citation>
    <scope>IDENTIFICATION</scope>
</reference>
<feature type="region of interest" description="Disordered" evidence="1">
    <location>
        <begin position="923"/>
        <end position="1047"/>
    </location>
</feature>
<organism evidence="3 4">
    <name type="scientific">Parambassis ranga</name>
    <name type="common">Indian glassy fish</name>
    <dbReference type="NCBI Taxonomy" id="210632"/>
    <lineage>
        <taxon>Eukaryota</taxon>
        <taxon>Metazoa</taxon>
        <taxon>Chordata</taxon>
        <taxon>Craniata</taxon>
        <taxon>Vertebrata</taxon>
        <taxon>Euteleostomi</taxon>
        <taxon>Actinopterygii</taxon>
        <taxon>Neopterygii</taxon>
        <taxon>Teleostei</taxon>
        <taxon>Neoteleostei</taxon>
        <taxon>Acanthomorphata</taxon>
        <taxon>Ovalentaria</taxon>
        <taxon>Ambassidae</taxon>
        <taxon>Parambassis</taxon>
    </lineage>
</organism>
<feature type="compositionally biased region" description="Low complexity" evidence="1">
    <location>
        <begin position="1554"/>
        <end position="1565"/>
    </location>
</feature>
<dbReference type="CDD" id="cd00167">
    <property type="entry name" value="SANT"/>
    <property type="match status" value="1"/>
</dbReference>
<feature type="compositionally biased region" description="Basic and acidic residues" evidence="1">
    <location>
        <begin position="660"/>
        <end position="689"/>
    </location>
</feature>
<evidence type="ECO:0000259" key="2">
    <source>
        <dbReference type="SMART" id="SM00717"/>
    </source>
</evidence>
<feature type="compositionally biased region" description="Polar residues" evidence="1">
    <location>
        <begin position="179"/>
        <end position="201"/>
    </location>
</feature>
<feature type="region of interest" description="Disordered" evidence="1">
    <location>
        <begin position="304"/>
        <end position="365"/>
    </location>
</feature>
<gene>
    <name evidence="4" type="primary">LOC114443266</name>
</gene>
<feature type="compositionally biased region" description="Basic and acidic residues" evidence="1">
    <location>
        <begin position="1673"/>
        <end position="1691"/>
    </location>
</feature>